<keyword evidence="3" id="KW-0879">Wnt signaling pathway</keyword>
<dbReference type="EMBL" id="VUJU01004916">
    <property type="protein sequence ID" value="KAF0752851.1"/>
    <property type="molecule type" value="Genomic_DNA"/>
</dbReference>
<proteinExistence type="inferred from homology"/>
<feature type="transmembrane region" description="Helical" evidence="12">
    <location>
        <begin position="80"/>
        <end position="98"/>
    </location>
</feature>
<evidence type="ECO:0000256" key="11">
    <source>
        <dbReference type="ARBA" id="ARBA00047978"/>
    </source>
</evidence>
<keyword evidence="6 12" id="KW-0472">Membrane</keyword>
<keyword evidence="5 12" id="KW-1133">Transmembrane helix</keyword>
<name>A0A6G0YBU1_APHCR</name>
<dbReference type="OrthoDB" id="5968863at2759"/>
<comment type="caution">
    <text evidence="13">The sequence shown here is derived from an EMBL/GenBank/DDBJ whole genome shotgun (WGS) entry which is preliminary data.</text>
</comment>
<dbReference type="AlphaFoldDB" id="A0A6G0YBU1"/>
<evidence type="ECO:0000256" key="3">
    <source>
        <dbReference type="ARBA" id="ARBA00022687"/>
    </source>
</evidence>
<feature type="transmembrane region" description="Helical" evidence="12">
    <location>
        <begin position="107"/>
        <end position="125"/>
    </location>
</feature>
<keyword evidence="4 12" id="KW-0812">Transmembrane</keyword>
<dbReference type="GO" id="GO:0017147">
    <property type="term" value="F:Wnt-protein binding"/>
    <property type="evidence" value="ECO:0007669"/>
    <property type="project" value="TreeGrafter"/>
</dbReference>
<evidence type="ECO:0000256" key="12">
    <source>
        <dbReference type="SAM" id="Phobius"/>
    </source>
</evidence>
<accession>A0A6G0YBU1</accession>
<organism evidence="13 14">
    <name type="scientific">Aphis craccivora</name>
    <name type="common">Cowpea aphid</name>
    <dbReference type="NCBI Taxonomy" id="307492"/>
    <lineage>
        <taxon>Eukaryota</taxon>
        <taxon>Metazoa</taxon>
        <taxon>Ecdysozoa</taxon>
        <taxon>Arthropoda</taxon>
        <taxon>Hexapoda</taxon>
        <taxon>Insecta</taxon>
        <taxon>Pterygota</taxon>
        <taxon>Neoptera</taxon>
        <taxon>Paraneoptera</taxon>
        <taxon>Hemiptera</taxon>
        <taxon>Sternorrhyncha</taxon>
        <taxon>Aphidomorpha</taxon>
        <taxon>Aphidoidea</taxon>
        <taxon>Aphididae</taxon>
        <taxon>Aphidini</taxon>
        <taxon>Aphis</taxon>
        <taxon>Aphis</taxon>
    </lineage>
</organism>
<sequence>MDRQQFSLSYGGDNDVGDYLYNFPADYYELYDDQLEDENQYYQSNVNAETHDEPSFWSNLTFHQLCTQCVVPAVGSTGNLLGTTLILCMFFRLFIVICNKIKIVPEAILHTVCAICGVLPLIIFHEDGDVYQLLLQIILECFTNDSKWQKTKSAHMLMSMKAMAILFDIQSNKLQMFPSVPQYTGYMMCAGTVYLGPFLTFQEYSNAFSLSVNWNKTKICHLIWKIIISLLCFVLSICVVDWLFSQHLSTNNKSNSIINIFLTMYKQALEFRTGHYFVAYASTVFATVCGYHSEYNSEILVTRPLIMEWPRSLLHVVVHWNAPMHFWLKKYVFEEVLKYGNKNKKHRNRFIAVGTTYLVSSLLHGLERRLSAVLLSLAAYTYVEHQIRTKLASRFPNKFSYYTKNKDPHHNSKTYLAYLGSIVDMSVDNSYNTTYQESFAPWSRVSYFSHCITLIMFFISIIL</sequence>
<dbReference type="GO" id="GO:0016055">
    <property type="term" value="P:Wnt signaling pathway"/>
    <property type="evidence" value="ECO:0007669"/>
    <property type="project" value="UniProtKB-KW"/>
</dbReference>
<dbReference type="GO" id="GO:0030258">
    <property type="term" value="P:lipid modification"/>
    <property type="evidence" value="ECO:0007669"/>
    <property type="project" value="TreeGrafter"/>
</dbReference>
<dbReference type="Proteomes" id="UP000478052">
    <property type="component" value="Unassembled WGS sequence"/>
</dbReference>
<feature type="transmembrane region" description="Helical" evidence="12">
    <location>
        <begin position="222"/>
        <end position="244"/>
    </location>
</feature>
<evidence type="ECO:0000313" key="13">
    <source>
        <dbReference type="EMBL" id="KAF0752851.1"/>
    </source>
</evidence>
<dbReference type="GO" id="GO:0061355">
    <property type="term" value="P:Wnt protein secretion"/>
    <property type="evidence" value="ECO:0007669"/>
    <property type="project" value="TreeGrafter"/>
</dbReference>
<evidence type="ECO:0000256" key="4">
    <source>
        <dbReference type="ARBA" id="ARBA00022692"/>
    </source>
</evidence>
<evidence type="ECO:0000256" key="8">
    <source>
        <dbReference type="ARBA" id="ARBA00038269"/>
    </source>
</evidence>
<feature type="transmembrane region" description="Helical" evidence="12">
    <location>
        <begin position="183"/>
        <end position="201"/>
    </location>
</feature>
<keyword evidence="7" id="KW-0012">Acyltransferase</keyword>
<dbReference type="PANTHER" id="PTHR13906">
    <property type="entry name" value="PORCUPINE"/>
    <property type="match status" value="1"/>
</dbReference>
<evidence type="ECO:0000256" key="10">
    <source>
        <dbReference type="ARBA" id="ARBA00040371"/>
    </source>
</evidence>
<evidence type="ECO:0000256" key="2">
    <source>
        <dbReference type="ARBA" id="ARBA00022679"/>
    </source>
</evidence>
<reference evidence="13 14" key="1">
    <citation type="submission" date="2019-08" db="EMBL/GenBank/DDBJ databases">
        <title>Whole genome of Aphis craccivora.</title>
        <authorList>
            <person name="Voronova N.V."/>
            <person name="Shulinski R.S."/>
            <person name="Bandarenka Y.V."/>
            <person name="Zhorov D.G."/>
            <person name="Warner D."/>
        </authorList>
    </citation>
    <scope>NUCLEOTIDE SEQUENCE [LARGE SCALE GENOMIC DNA]</scope>
    <source>
        <strain evidence="13">180601</strain>
        <tissue evidence="13">Whole Body</tissue>
    </source>
</reference>
<feature type="transmembrane region" description="Helical" evidence="12">
    <location>
        <begin position="445"/>
        <end position="462"/>
    </location>
</feature>
<comment type="similarity">
    <text evidence="8">Belongs to the membrane-bound acyltransferase family. Porcupine subfamily.</text>
</comment>
<protein>
    <recommendedName>
        <fullName evidence="10">Protein-serine O-palmitoleoyltransferase porcupine</fullName>
        <ecNumber evidence="9">2.3.1.250</ecNumber>
    </recommendedName>
</protein>
<dbReference type="InterPro" id="IPR004299">
    <property type="entry name" value="MBOAT_fam"/>
</dbReference>
<dbReference type="InterPro" id="IPR049941">
    <property type="entry name" value="LPLAT_7/PORCN-like"/>
</dbReference>
<evidence type="ECO:0000256" key="7">
    <source>
        <dbReference type="ARBA" id="ARBA00023315"/>
    </source>
</evidence>
<evidence type="ECO:0000256" key="6">
    <source>
        <dbReference type="ARBA" id="ARBA00023136"/>
    </source>
</evidence>
<dbReference type="GO" id="GO:0016020">
    <property type="term" value="C:membrane"/>
    <property type="evidence" value="ECO:0007669"/>
    <property type="project" value="UniProtKB-SubCell"/>
</dbReference>
<dbReference type="PANTHER" id="PTHR13906:SF12">
    <property type="entry name" value="PROTEIN-SERINE O-PALMITOLEOYLTRANSFERASE PORCUPINE"/>
    <property type="match status" value="1"/>
</dbReference>
<dbReference type="GO" id="GO:0005783">
    <property type="term" value="C:endoplasmic reticulum"/>
    <property type="evidence" value="ECO:0007669"/>
    <property type="project" value="TreeGrafter"/>
</dbReference>
<evidence type="ECO:0000313" key="14">
    <source>
        <dbReference type="Proteomes" id="UP000478052"/>
    </source>
</evidence>
<dbReference type="GO" id="GO:1990698">
    <property type="term" value="F:palmitoleoyltransferase activity"/>
    <property type="evidence" value="ECO:0007669"/>
    <property type="project" value="UniProtKB-EC"/>
</dbReference>
<keyword evidence="14" id="KW-1185">Reference proteome</keyword>
<comment type="catalytic activity">
    <reaction evidence="11">
        <text>[Wnt protein]-L-serine + (9Z)-hexadecenoyl-CoA = [Wnt protein]-O-(9Z)-hexadecenoyl-L-serine + CoA</text>
        <dbReference type="Rhea" id="RHEA:45336"/>
        <dbReference type="Rhea" id="RHEA-COMP:11170"/>
        <dbReference type="Rhea" id="RHEA-COMP:11171"/>
        <dbReference type="ChEBI" id="CHEBI:29999"/>
        <dbReference type="ChEBI" id="CHEBI:57287"/>
        <dbReference type="ChEBI" id="CHEBI:61540"/>
        <dbReference type="ChEBI" id="CHEBI:85189"/>
        <dbReference type="EC" id="2.3.1.250"/>
    </reaction>
</comment>
<evidence type="ECO:0000256" key="9">
    <source>
        <dbReference type="ARBA" id="ARBA00038867"/>
    </source>
</evidence>
<evidence type="ECO:0000256" key="1">
    <source>
        <dbReference type="ARBA" id="ARBA00004141"/>
    </source>
</evidence>
<dbReference type="EC" id="2.3.1.250" evidence="9"/>
<keyword evidence="2 13" id="KW-0808">Transferase</keyword>
<gene>
    <name evidence="13" type="ORF">FWK35_00023221</name>
</gene>
<evidence type="ECO:0000256" key="5">
    <source>
        <dbReference type="ARBA" id="ARBA00022989"/>
    </source>
</evidence>
<dbReference type="Pfam" id="PF03062">
    <property type="entry name" value="MBOAT"/>
    <property type="match status" value="1"/>
</dbReference>
<comment type="subcellular location">
    <subcellularLocation>
        <location evidence="1">Membrane</location>
        <topology evidence="1">Multi-pass membrane protein</topology>
    </subcellularLocation>
</comment>